<dbReference type="GO" id="GO:0003743">
    <property type="term" value="F:translation initiation factor activity"/>
    <property type="evidence" value="ECO:0007669"/>
    <property type="project" value="UniProtKB-UniRule"/>
</dbReference>
<comment type="function">
    <text evidence="4">Component of the eukaryotic translation initiation factor 3 (eIF-3) complex, which is involved in protein synthesis of a specialized repertoire of mRNAs and, together with other initiation factors, stimulates binding of mRNA and methionyl-tRNAi to the 40S ribosome. The eIF-3 complex specifically targets and initiates translation of a subset of mRNAs involved in cell proliferation.</text>
</comment>
<protein>
    <recommendedName>
        <fullName evidence="4">Eukaryotic translation initiation factor 3 subunit H</fullName>
        <shortName evidence="4">eIF3h</shortName>
    </recommendedName>
</protein>
<evidence type="ECO:0000256" key="2">
    <source>
        <dbReference type="ARBA" id="ARBA00022540"/>
    </source>
</evidence>
<dbReference type="GO" id="GO:0016282">
    <property type="term" value="C:eukaryotic 43S preinitiation complex"/>
    <property type="evidence" value="ECO:0007669"/>
    <property type="project" value="UniProtKB-UniRule"/>
</dbReference>
<evidence type="ECO:0000313" key="7">
    <source>
        <dbReference type="EMBL" id="EXJ85962.1"/>
    </source>
</evidence>
<gene>
    <name evidence="7" type="ORF">A1O1_06331</name>
</gene>
<keyword evidence="3 4" id="KW-0648">Protein biosynthesis</keyword>
<comment type="subcellular location">
    <subcellularLocation>
        <location evidence="4">Cytoplasm</location>
    </subcellularLocation>
</comment>
<dbReference type="eggNOG" id="KOG1560">
    <property type="taxonomic scope" value="Eukaryota"/>
</dbReference>
<dbReference type="FunFam" id="3.40.140.10:FF:000052">
    <property type="entry name" value="Eukaryotic translation initiation factor 3 subunit H"/>
    <property type="match status" value="1"/>
</dbReference>
<evidence type="ECO:0000256" key="1">
    <source>
        <dbReference type="ARBA" id="ARBA00022490"/>
    </source>
</evidence>
<dbReference type="GO" id="GO:0001732">
    <property type="term" value="P:formation of cytoplasmic translation initiation complex"/>
    <property type="evidence" value="ECO:0007669"/>
    <property type="project" value="UniProtKB-UniRule"/>
</dbReference>
<dbReference type="GeneID" id="19161199"/>
<proteinExistence type="inferred from homology"/>
<dbReference type="HOGENOM" id="CLU_044094_1_0_1"/>
<evidence type="ECO:0000259" key="6">
    <source>
        <dbReference type="PROSITE" id="PS50249"/>
    </source>
</evidence>
<organism evidence="7 8">
    <name type="scientific">Capronia coronata CBS 617.96</name>
    <dbReference type="NCBI Taxonomy" id="1182541"/>
    <lineage>
        <taxon>Eukaryota</taxon>
        <taxon>Fungi</taxon>
        <taxon>Dikarya</taxon>
        <taxon>Ascomycota</taxon>
        <taxon>Pezizomycotina</taxon>
        <taxon>Eurotiomycetes</taxon>
        <taxon>Chaetothyriomycetidae</taxon>
        <taxon>Chaetothyriales</taxon>
        <taxon>Herpotrichiellaceae</taxon>
        <taxon>Capronia</taxon>
    </lineage>
</organism>
<evidence type="ECO:0000256" key="3">
    <source>
        <dbReference type="ARBA" id="ARBA00022917"/>
    </source>
</evidence>
<dbReference type="InterPro" id="IPR000555">
    <property type="entry name" value="JAMM/MPN+_dom"/>
</dbReference>
<evidence type="ECO:0000256" key="5">
    <source>
        <dbReference type="SAM" id="MobiDB-lite"/>
    </source>
</evidence>
<evidence type="ECO:0000256" key="4">
    <source>
        <dbReference type="HAMAP-Rule" id="MF_03007"/>
    </source>
</evidence>
<keyword evidence="8" id="KW-1185">Reference proteome</keyword>
<evidence type="ECO:0000313" key="8">
    <source>
        <dbReference type="Proteomes" id="UP000019484"/>
    </source>
</evidence>
<sequence>MSLSPTKQSDHERQVQVRKPFTDDHNSILTGEQYLVRQPVAIYLGYSIMATTAPIVEKDAPLKAVQLEALVVMKVIKHCASRFPTTATGSLVGMDINGTLEITNTFPFPVVDLPPEAQYEQQHFNSAAAAPRAKSNTAYQTEMIRMLREVNVDANNVGWYTSANLGNFVNANFIENQYHYQKELNERTVALVHDVSRSSQGILSIKAFRLSPQFMTAYKENKFTTENLLKSGLKYTDILVEIPVTVHNSHLVNTFLHQVPRMLASGAMKPPTSVDEIENNPVVKNDTLAPTFESLSINIDPYLSQTADNLLDSIETHHVESNNFSYYQRALAREQAKIQQWQAKRKAENAARALSKQAPLPEDEWQKLFKLPTEPSRLESMLNSRQVEQYARQVDGFVAATSGKMFSVRGNLLPGDGKEE</sequence>
<feature type="region of interest" description="Disordered" evidence="5">
    <location>
        <begin position="1"/>
        <end position="22"/>
    </location>
</feature>
<dbReference type="Gene3D" id="3.40.140.10">
    <property type="entry name" value="Cytidine Deaminase, domain 2"/>
    <property type="match status" value="1"/>
</dbReference>
<name>W9XZJ6_9EURO</name>
<dbReference type="InterPro" id="IPR050242">
    <property type="entry name" value="JAMM_MPN+_peptidase_M67A"/>
</dbReference>
<accession>W9XZJ6</accession>
<dbReference type="HAMAP" id="MF_03007">
    <property type="entry name" value="eIF3h"/>
    <property type="match status" value="1"/>
</dbReference>
<dbReference type="InterPro" id="IPR045810">
    <property type="entry name" value="eIF3h_C"/>
</dbReference>
<dbReference type="AlphaFoldDB" id="W9XZJ6"/>
<dbReference type="GO" id="GO:0008237">
    <property type="term" value="F:metallopeptidase activity"/>
    <property type="evidence" value="ECO:0007669"/>
    <property type="project" value="InterPro"/>
</dbReference>
<keyword evidence="2 4" id="KW-0396">Initiation factor</keyword>
<dbReference type="PANTHER" id="PTHR10410">
    <property type="entry name" value="EUKARYOTIC TRANSLATION INITIATION FACTOR 3 -RELATED"/>
    <property type="match status" value="1"/>
</dbReference>
<dbReference type="InterPro" id="IPR027524">
    <property type="entry name" value="eIF3h"/>
</dbReference>
<keyword evidence="1 4" id="KW-0963">Cytoplasm</keyword>
<dbReference type="PROSITE" id="PS50249">
    <property type="entry name" value="MPN"/>
    <property type="match status" value="1"/>
</dbReference>
<comment type="caution">
    <text evidence="7">The sequence shown here is derived from an EMBL/GenBank/DDBJ whole genome shotgun (WGS) entry which is preliminary data.</text>
</comment>
<dbReference type="GO" id="GO:0005852">
    <property type="term" value="C:eukaryotic translation initiation factor 3 complex"/>
    <property type="evidence" value="ECO:0007669"/>
    <property type="project" value="UniProtKB-UniRule"/>
</dbReference>
<dbReference type="Pfam" id="PF19445">
    <property type="entry name" value="eIF3h_C"/>
    <property type="match status" value="2"/>
</dbReference>
<dbReference type="Pfam" id="PF01398">
    <property type="entry name" value="JAB"/>
    <property type="match status" value="1"/>
</dbReference>
<dbReference type="SMART" id="SM00232">
    <property type="entry name" value="JAB_MPN"/>
    <property type="match status" value="1"/>
</dbReference>
<feature type="domain" description="MPN" evidence="6">
    <location>
        <begin position="65"/>
        <end position="214"/>
    </location>
</feature>
<dbReference type="RefSeq" id="XP_007725400.1">
    <property type="nucleotide sequence ID" value="XM_007727210.1"/>
</dbReference>
<dbReference type="STRING" id="1182541.W9XZJ6"/>
<comment type="subunit">
    <text evidence="4">Component of the eukaryotic translation initiation factor 3 (eIF-3) complex.</text>
</comment>
<dbReference type="CDD" id="cd08065">
    <property type="entry name" value="MPN_eIF3h"/>
    <property type="match status" value="1"/>
</dbReference>
<reference evidence="7 8" key="1">
    <citation type="submission" date="2013-03" db="EMBL/GenBank/DDBJ databases">
        <title>The Genome Sequence of Capronia coronata CBS 617.96.</title>
        <authorList>
            <consortium name="The Broad Institute Genomics Platform"/>
            <person name="Cuomo C."/>
            <person name="de Hoog S."/>
            <person name="Gorbushina A."/>
            <person name="Walker B."/>
            <person name="Young S.K."/>
            <person name="Zeng Q."/>
            <person name="Gargeya S."/>
            <person name="Fitzgerald M."/>
            <person name="Haas B."/>
            <person name="Abouelleil A."/>
            <person name="Allen A.W."/>
            <person name="Alvarado L."/>
            <person name="Arachchi H.M."/>
            <person name="Berlin A.M."/>
            <person name="Chapman S.B."/>
            <person name="Gainer-Dewar J."/>
            <person name="Goldberg J."/>
            <person name="Griggs A."/>
            <person name="Gujja S."/>
            <person name="Hansen M."/>
            <person name="Howarth C."/>
            <person name="Imamovic A."/>
            <person name="Ireland A."/>
            <person name="Larimer J."/>
            <person name="McCowan C."/>
            <person name="Murphy C."/>
            <person name="Pearson M."/>
            <person name="Poon T.W."/>
            <person name="Priest M."/>
            <person name="Roberts A."/>
            <person name="Saif S."/>
            <person name="Shea T."/>
            <person name="Sisk P."/>
            <person name="Sykes S."/>
            <person name="Wortman J."/>
            <person name="Nusbaum C."/>
            <person name="Birren B."/>
        </authorList>
    </citation>
    <scope>NUCLEOTIDE SEQUENCE [LARGE SCALE GENOMIC DNA]</scope>
    <source>
        <strain evidence="7 8">CBS 617.96</strain>
    </source>
</reference>
<dbReference type="Proteomes" id="UP000019484">
    <property type="component" value="Unassembled WGS sequence"/>
</dbReference>
<comment type="similarity">
    <text evidence="4">Belongs to the eIF-3 subunit H family.</text>
</comment>
<dbReference type="InterPro" id="IPR037518">
    <property type="entry name" value="MPN"/>
</dbReference>
<dbReference type="GO" id="GO:0033290">
    <property type="term" value="C:eukaryotic 48S preinitiation complex"/>
    <property type="evidence" value="ECO:0007669"/>
    <property type="project" value="UniProtKB-UniRule"/>
</dbReference>
<dbReference type="OrthoDB" id="10265695at2759"/>
<dbReference type="EMBL" id="AMWN01000005">
    <property type="protein sequence ID" value="EXJ85962.1"/>
    <property type="molecule type" value="Genomic_DNA"/>
</dbReference>
<feature type="compositionally biased region" description="Basic and acidic residues" evidence="5">
    <location>
        <begin position="8"/>
        <end position="22"/>
    </location>
</feature>